<sequence>MIGSNNSAHDICKALVDNGVDATMVQRSSTHIVKSDSLRSIALGGLYSEEAVASGMTTKKADLTFASLPYRIMHEFQVPVYNQIREQDKEFYDRLEAAGFKLDFGDDDSGLFMKYLRRGSATTSTSAPASSSPTAPSNWSRGSSIT</sequence>
<evidence type="ECO:0000256" key="1">
    <source>
        <dbReference type="SAM" id="MobiDB-lite"/>
    </source>
</evidence>
<name>A0A1H2LXV3_9ACTN</name>
<proteinExistence type="predicted"/>
<organism evidence="2 3">
    <name type="scientific">Gordonia westfalica</name>
    <dbReference type="NCBI Taxonomy" id="158898"/>
    <lineage>
        <taxon>Bacteria</taxon>
        <taxon>Bacillati</taxon>
        <taxon>Actinomycetota</taxon>
        <taxon>Actinomycetes</taxon>
        <taxon>Mycobacteriales</taxon>
        <taxon>Gordoniaceae</taxon>
        <taxon>Gordonia</taxon>
    </lineage>
</organism>
<dbReference type="Proteomes" id="UP000183180">
    <property type="component" value="Unassembled WGS sequence"/>
</dbReference>
<evidence type="ECO:0000313" key="2">
    <source>
        <dbReference type="EMBL" id="SDU85714.1"/>
    </source>
</evidence>
<protein>
    <submittedName>
        <fullName evidence="2">Putative flavoprotein involved in K+ transport</fullName>
    </submittedName>
</protein>
<evidence type="ECO:0000313" key="3">
    <source>
        <dbReference type="Proteomes" id="UP000183180"/>
    </source>
</evidence>
<reference evidence="2 3" key="1">
    <citation type="submission" date="2016-10" db="EMBL/GenBank/DDBJ databases">
        <authorList>
            <person name="de Groot N.N."/>
        </authorList>
    </citation>
    <scope>NUCLEOTIDE SEQUENCE [LARGE SCALE GENOMIC DNA]</scope>
    <source>
        <strain evidence="2 3">DSM 44215</strain>
    </source>
</reference>
<gene>
    <name evidence="2" type="ORF">SAMN04488548_1361012</name>
</gene>
<dbReference type="EMBL" id="FNLM01000036">
    <property type="protein sequence ID" value="SDU85714.1"/>
    <property type="molecule type" value="Genomic_DNA"/>
</dbReference>
<feature type="region of interest" description="Disordered" evidence="1">
    <location>
        <begin position="122"/>
        <end position="146"/>
    </location>
</feature>
<dbReference type="AlphaFoldDB" id="A0A1H2LXV3"/>
<dbReference type="STRING" id="158898.SAMN04488548_1361012"/>
<feature type="compositionally biased region" description="Low complexity" evidence="1">
    <location>
        <begin position="122"/>
        <end position="137"/>
    </location>
</feature>
<accession>A0A1H2LXV3</accession>